<protein>
    <submittedName>
        <fullName evidence="1">Uncharacterized protein</fullName>
    </submittedName>
</protein>
<reference evidence="1" key="1">
    <citation type="journal article" date="2015" name="Nature">
        <title>Complex archaea that bridge the gap between prokaryotes and eukaryotes.</title>
        <authorList>
            <person name="Spang A."/>
            <person name="Saw J.H."/>
            <person name="Jorgensen S.L."/>
            <person name="Zaremba-Niedzwiedzka K."/>
            <person name="Martijn J."/>
            <person name="Lind A.E."/>
            <person name="van Eijk R."/>
            <person name="Schleper C."/>
            <person name="Guy L."/>
            <person name="Ettema T.J."/>
        </authorList>
    </citation>
    <scope>NUCLEOTIDE SEQUENCE</scope>
</reference>
<organism evidence="1">
    <name type="scientific">marine sediment metagenome</name>
    <dbReference type="NCBI Taxonomy" id="412755"/>
    <lineage>
        <taxon>unclassified sequences</taxon>
        <taxon>metagenomes</taxon>
        <taxon>ecological metagenomes</taxon>
    </lineage>
</organism>
<name>A0A0F9A3K2_9ZZZZ</name>
<sequence length="77" mass="9032">MIVKIRRYLDPNEKEAEYYHDVDVVQCDERSDACIVWVGSPDEDKVKHDIIVTIQPTDRIVQRDRLDIWVVGESFNG</sequence>
<accession>A0A0F9A3K2</accession>
<gene>
    <name evidence="1" type="ORF">LCGC14_2700100</name>
</gene>
<comment type="caution">
    <text evidence="1">The sequence shown here is derived from an EMBL/GenBank/DDBJ whole genome shotgun (WGS) entry which is preliminary data.</text>
</comment>
<dbReference type="EMBL" id="LAZR01048090">
    <property type="protein sequence ID" value="KKK92720.1"/>
    <property type="molecule type" value="Genomic_DNA"/>
</dbReference>
<proteinExistence type="predicted"/>
<dbReference type="AlphaFoldDB" id="A0A0F9A3K2"/>
<evidence type="ECO:0000313" key="1">
    <source>
        <dbReference type="EMBL" id="KKK92720.1"/>
    </source>
</evidence>